<organism evidence="6 7">
    <name type="scientific">Niallia nealsonii</name>
    <dbReference type="NCBI Taxonomy" id="115979"/>
    <lineage>
        <taxon>Bacteria</taxon>
        <taxon>Bacillati</taxon>
        <taxon>Bacillota</taxon>
        <taxon>Bacilli</taxon>
        <taxon>Bacillales</taxon>
        <taxon>Bacillaceae</taxon>
        <taxon>Niallia</taxon>
    </lineage>
</organism>
<evidence type="ECO:0000256" key="2">
    <source>
        <dbReference type="ARBA" id="ARBA00022670"/>
    </source>
</evidence>
<keyword evidence="2" id="KW-0645">Protease</keyword>
<keyword evidence="3" id="KW-0378">Hydrolase</keyword>
<dbReference type="FunFam" id="3.40.50.1820:FF:000028">
    <property type="entry name" value="S9 family peptidase"/>
    <property type="match status" value="1"/>
</dbReference>
<dbReference type="Pfam" id="PF00326">
    <property type="entry name" value="Peptidase_S9"/>
    <property type="match status" value="1"/>
</dbReference>
<dbReference type="PANTHER" id="PTHR42776:SF27">
    <property type="entry name" value="DIPEPTIDYL PEPTIDASE FAMILY MEMBER 6"/>
    <property type="match status" value="1"/>
</dbReference>
<evidence type="ECO:0000256" key="3">
    <source>
        <dbReference type="ARBA" id="ARBA00022801"/>
    </source>
</evidence>
<dbReference type="PANTHER" id="PTHR42776">
    <property type="entry name" value="SERINE PEPTIDASE S9 FAMILY MEMBER"/>
    <property type="match status" value="1"/>
</dbReference>
<dbReference type="SUPFAM" id="SSF53474">
    <property type="entry name" value="alpha/beta-Hydrolases"/>
    <property type="match status" value="1"/>
</dbReference>
<dbReference type="InterPro" id="IPR001375">
    <property type="entry name" value="Peptidase_S9_cat"/>
</dbReference>
<dbReference type="AlphaFoldDB" id="A0A2N0Z7I1"/>
<dbReference type="InterPro" id="IPR029058">
    <property type="entry name" value="AB_hydrolase_fold"/>
</dbReference>
<keyword evidence="7" id="KW-1185">Reference proteome</keyword>
<dbReference type="OrthoDB" id="108903at2"/>
<accession>A0A2N0Z7I1</accession>
<comment type="caution">
    <text evidence="6">The sequence shown here is derived from an EMBL/GenBank/DDBJ whole genome shotgun (WGS) entry which is preliminary data.</text>
</comment>
<dbReference type="Pfam" id="PF07676">
    <property type="entry name" value="PD40"/>
    <property type="match status" value="3"/>
</dbReference>
<evidence type="ECO:0000313" key="6">
    <source>
        <dbReference type="EMBL" id="PKG25468.1"/>
    </source>
</evidence>
<dbReference type="Gene3D" id="3.40.50.1820">
    <property type="entry name" value="alpha/beta hydrolase"/>
    <property type="match status" value="1"/>
</dbReference>
<dbReference type="GO" id="GO:0006508">
    <property type="term" value="P:proteolysis"/>
    <property type="evidence" value="ECO:0007669"/>
    <property type="project" value="UniProtKB-KW"/>
</dbReference>
<sequence>MKEKKSIAAEHLYKLNSVVDPQVDSSGKGCLYVVTSICKKNDTYISNIYYKSLEEESEEMQWTFGKDRNHSPRWSPDGKKIVFVSNRTGKKQLFILNREGGEARQLTNIPNGATNPVWSPDGSKIAFQTRLCKEESINCKEANIDHTYKTVPLEVTNMKYKSDQSGLWDGKYQHIGMIDISTGELMEITTGENDYLLESWSPDGKYIAISADTHKDKDLSFCSDVFLYEVETSIWKKITSGSGDFGKVTWSANGKKIGLIGHEREYENATYSKLWVYDVELEWLQCLTPDWDANVGDDAIGDFQQGVVTPGMLWGEDNESFVFLGSDHGNTIVYFGHETGAIYPSLIDNQHVYGLSTGGSLKWAVVAISTPKLPGDLFLLNLETGEVKQLTDVNKQFVKEHEFANVEAIQFQSNDGWELHGWLMKPIGFKAGETYPLTLEIHGGPHAMYANTYFHEFQALAANGFAVLYINPRGSFGYGQHFVDAVRGDYGNKDYEDIMDAVDYILANFDFIDETRLGVTGGSYGGFMTNWIIGHTNRFKAAVTQRSISNWISFYGVSDIGYYFSDWQLKADLTDMETLWKHSPLAYVEKIETPLLILHGENDLRCPIEQAEQLFIALKKQKKTTKFIRFPESNHELSRSGKPSLRIERLNYINNWFKEYLMKN</sequence>
<proteinExistence type="inferred from homology"/>
<keyword evidence="4" id="KW-0720">Serine protease</keyword>
<evidence type="ECO:0000256" key="1">
    <source>
        <dbReference type="ARBA" id="ARBA00010040"/>
    </source>
</evidence>
<dbReference type="Gene3D" id="2.120.10.30">
    <property type="entry name" value="TolB, C-terminal domain"/>
    <property type="match status" value="2"/>
</dbReference>
<dbReference type="InterPro" id="IPR011042">
    <property type="entry name" value="6-blade_b-propeller_TolB-like"/>
</dbReference>
<comment type="similarity">
    <text evidence="1">Belongs to the peptidase S9C family.</text>
</comment>
<dbReference type="GO" id="GO:0004252">
    <property type="term" value="F:serine-type endopeptidase activity"/>
    <property type="evidence" value="ECO:0007669"/>
    <property type="project" value="TreeGrafter"/>
</dbReference>
<dbReference type="RefSeq" id="WP_101175192.1">
    <property type="nucleotide sequence ID" value="NZ_PISE01000003.1"/>
</dbReference>
<evidence type="ECO:0000256" key="4">
    <source>
        <dbReference type="ARBA" id="ARBA00022825"/>
    </source>
</evidence>
<name>A0A2N0Z7I1_9BACI</name>
<dbReference type="Proteomes" id="UP000233375">
    <property type="component" value="Unassembled WGS sequence"/>
</dbReference>
<protein>
    <submittedName>
        <fullName evidence="6">Peptidase</fullName>
    </submittedName>
</protein>
<evidence type="ECO:0000259" key="5">
    <source>
        <dbReference type="Pfam" id="PF00326"/>
    </source>
</evidence>
<dbReference type="EMBL" id="PISE01000003">
    <property type="protein sequence ID" value="PKG25468.1"/>
    <property type="molecule type" value="Genomic_DNA"/>
</dbReference>
<dbReference type="SUPFAM" id="SSF82171">
    <property type="entry name" value="DPP6 N-terminal domain-like"/>
    <property type="match status" value="1"/>
</dbReference>
<reference evidence="6 7" key="1">
    <citation type="journal article" date="2003" name="Int. J. Syst. Evol. Microbiol.">
        <title>Bacillus nealsonii sp. nov., isolated from a spacecraft-assembly facility, whose spores are gamma-radiation resistant.</title>
        <authorList>
            <person name="Venkateswaran K."/>
            <person name="Kempf M."/>
            <person name="Chen F."/>
            <person name="Satomi M."/>
            <person name="Nicholson W."/>
            <person name="Kern R."/>
        </authorList>
    </citation>
    <scope>NUCLEOTIDE SEQUENCE [LARGE SCALE GENOMIC DNA]</scope>
    <source>
        <strain evidence="6 7">FO-92</strain>
    </source>
</reference>
<evidence type="ECO:0000313" key="7">
    <source>
        <dbReference type="Proteomes" id="UP000233375"/>
    </source>
</evidence>
<gene>
    <name evidence="6" type="ORF">CWS01_01085</name>
</gene>
<dbReference type="InterPro" id="IPR011659">
    <property type="entry name" value="WD40"/>
</dbReference>
<feature type="domain" description="Peptidase S9 prolyl oligopeptidase catalytic" evidence="5">
    <location>
        <begin position="453"/>
        <end position="662"/>
    </location>
</feature>